<organism evidence="1 2">
    <name type="scientific">Aquabacterium commune</name>
    <dbReference type="NCBI Taxonomy" id="70586"/>
    <lineage>
        <taxon>Bacteria</taxon>
        <taxon>Pseudomonadati</taxon>
        <taxon>Pseudomonadota</taxon>
        <taxon>Betaproteobacteria</taxon>
        <taxon>Burkholderiales</taxon>
        <taxon>Aquabacterium</taxon>
    </lineage>
</organism>
<evidence type="ECO:0000313" key="2">
    <source>
        <dbReference type="Proteomes" id="UP000294593"/>
    </source>
</evidence>
<sequence>MTQTTSLPILADFDQLPDPARVPLPVVCGLFSISQAPK</sequence>
<evidence type="ECO:0000313" key="1">
    <source>
        <dbReference type="EMBL" id="TDP87998.1"/>
    </source>
</evidence>
<name>A0A4V3CWX4_9BURK</name>
<accession>A0A4V3CWX4</accession>
<comment type="caution">
    <text evidence="1">The sequence shown here is derived from an EMBL/GenBank/DDBJ whole genome shotgun (WGS) entry which is preliminary data.</text>
</comment>
<dbReference type="EMBL" id="SNXW01000001">
    <property type="protein sequence ID" value="TDP87998.1"/>
    <property type="molecule type" value="Genomic_DNA"/>
</dbReference>
<dbReference type="AlphaFoldDB" id="A0A4V3CWX4"/>
<dbReference type="Proteomes" id="UP000294593">
    <property type="component" value="Unassembled WGS sequence"/>
</dbReference>
<protein>
    <submittedName>
        <fullName evidence="1">Uncharacterized protein</fullName>
    </submittedName>
</protein>
<keyword evidence="2" id="KW-1185">Reference proteome</keyword>
<gene>
    <name evidence="1" type="ORF">EV672_101133</name>
</gene>
<proteinExistence type="predicted"/>
<reference evidence="1 2" key="1">
    <citation type="submission" date="2019-03" db="EMBL/GenBank/DDBJ databases">
        <title>Genomic Encyclopedia of Type Strains, Phase IV (KMG-IV): sequencing the most valuable type-strain genomes for metagenomic binning, comparative biology and taxonomic classification.</title>
        <authorList>
            <person name="Goeker M."/>
        </authorList>
    </citation>
    <scope>NUCLEOTIDE SEQUENCE [LARGE SCALE GENOMIC DNA]</scope>
    <source>
        <strain evidence="1 2">DSM 11901</strain>
    </source>
</reference>